<dbReference type="Proteomes" id="UP000639338">
    <property type="component" value="Unassembled WGS sequence"/>
</dbReference>
<dbReference type="PANTHER" id="PTHR12109">
    <property type="entry name" value="RING FINGER PROTEIN 141-RELATED"/>
    <property type="match status" value="1"/>
</dbReference>
<feature type="domain" description="RING-type" evidence="6">
    <location>
        <begin position="240"/>
        <end position="276"/>
    </location>
</feature>
<dbReference type="AlphaFoldDB" id="A0A834XVM8"/>
<dbReference type="InterPro" id="IPR017907">
    <property type="entry name" value="Znf_RING_CS"/>
</dbReference>
<dbReference type="SUPFAM" id="SSF57850">
    <property type="entry name" value="RING/U-box"/>
    <property type="match status" value="1"/>
</dbReference>
<dbReference type="Gene3D" id="3.30.40.10">
    <property type="entry name" value="Zinc/RING finger domain, C3HC4 (zinc finger)"/>
    <property type="match status" value="1"/>
</dbReference>
<keyword evidence="8" id="KW-1185">Reference proteome</keyword>
<evidence type="ECO:0000259" key="6">
    <source>
        <dbReference type="PROSITE" id="PS50089"/>
    </source>
</evidence>
<reference evidence="7 8" key="1">
    <citation type="submission" date="2020-08" db="EMBL/GenBank/DDBJ databases">
        <title>Aphidius gifuensis genome sequencing and assembly.</title>
        <authorList>
            <person name="Du Z."/>
        </authorList>
    </citation>
    <scope>NUCLEOTIDE SEQUENCE [LARGE SCALE GENOMIC DNA]</scope>
    <source>
        <strain evidence="7">YNYX2018</strain>
        <tissue evidence="7">Adults</tissue>
    </source>
</reference>
<dbReference type="InterPro" id="IPR047126">
    <property type="entry name" value="RNF141-like"/>
</dbReference>
<dbReference type="PANTHER" id="PTHR12109:SF5">
    <property type="entry name" value="RING-TYPE DOMAIN-CONTAINING PROTEIN"/>
    <property type="match status" value="1"/>
</dbReference>
<gene>
    <name evidence="7" type="ORF">HCN44_000869</name>
</gene>
<keyword evidence="3" id="KW-0862">Zinc</keyword>
<dbReference type="PROSITE" id="PS50089">
    <property type="entry name" value="ZF_RING_2"/>
    <property type="match status" value="1"/>
</dbReference>
<dbReference type="PROSITE" id="PS00518">
    <property type="entry name" value="ZF_RING_1"/>
    <property type="match status" value="1"/>
</dbReference>
<evidence type="ECO:0000313" key="7">
    <source>
        <dbReference type="EMBL" id="KAF7992019.1"/>
    </source>
</evidence>
<dbReference type="EMBL" id="JACMRX010000003">
    <property type="protein sequence ID" value="KAF7992019.1"/>
    <property type="molecule type" value="Genomic_DNA"/>
</dbReference>
<keyword evidence="1" id="KW-0479">Metal-binding</keyword>
<keyword evidence="2 4" id="KW-0863">Zinc-finger</keyword>
<comment type="caution">
    <text evidence="7">The sequence shown here is derived from an EMBL/GenBank/DDBJ whole genome shotgun (WGS) entry which is preliminary data.</text>
</comment>
<dbReference type="InterPro" id="IPR001841">
    <property type="entry name" value="Znf_RING"/>
</dbReference>
<evidence type="ECO:0000256" key="2">
    <source>
        <dbReference type="ARBA" id="ARBA00022771"/>
    </source>
</evidence>
<dbReference type="SMART" id="SM00184">
    <property type="entry name" value="RING"/>
    <property type="match status" value="1"/>
</dbReference>
<feature type="compositionally biased region" description="Low complexity" evidence="5">
    <location>
        <begin position="164"/>
        <end position="200"/>
    </location>
</feature>
<accession>A0A834XVM8</accession>
<evidence type="ECO:0000256" key="3">
    <source>
        <dbReference type="ARBA" id="ARBA00022833"/>
    </source>
</evidence>
<feature type="compositionally biased region" description="Acidic residues" evidence="5">
    <location>
        <begin position="201"/>
        <end position="210"/>
    </location>
</feature>
<dbReference type="GO" id="GO:0008270">
    <property type="term" value="F:zinc ion binding"/>
    <property type="evidence" value="ECO:0007669"/>
    <property type="project" value="UniProtKB-KW"/>
</dbReference>
<dbReference type="Pfam" id="PF13639">
    <property type="entry name" value="zf-RING_2"/>
    <property type="match status" value="1"/>
</dbReference>
<dbReference type="OrthoDB" id="1630758at2759"/>
<name>A0A834XVM8_APHGI</name>
<sequence>MSCLVNNDHVQQLKLGLYEIKNDTLLDSLKGFQTMEPSLYKYIEYIIGANHETLNDLRRNTNISILSPKIIEKSKVYKQLKKLLEAISGQLGLAKLSHFFQIFLNNLLERPQPLPPGFRVAEVVDINGEDIFAVNIQEYIRPGNRQLVLHQENMYQEHLQPRYQQQEAEQVGQQQQQQQQAEQVGQQEAEQVGRQQQQQEEQQEEQQQEEELVAMNNDENPGQDVDEFGVQFNNHQGEPCSICDTLADRALACLHKFCLDCLQEWSLRQRTCPLCRHPF</sequence>
<proteinExistence type="predicted"/>
<evidence type="ECO:0000256" key="1">
    <source>
        <dbReference type="ARBA" id="ARBA00022723"/>
    </source>
</evidence>
<evidence type="ECO:0000256" key="4">
    <source>
        <dbReference type="PROSITE-ProRule" id="PRU00175"/>
    </source>
</evidence>
<protein>
    <recommendedName>
        <fullName evidence="6">RING-type domain-containing protein</fullName>
    </recommendedName>
</protein>
<dbReference type="InterPro" id="IPR013083">
    <property type="entry name" value="Znf_RING/FYVE/PHD"/>
</dbReference>
<organism evidence="7 8">
    <name type="scientific">Aphidius gifuensis</name>
    <name type="common">Parasitoid wasp</name>
    <dbReference type="NCBI Taxonomy" id="684658"/>
    <lineage>
        <taxon>Eukaryota</taxon>
        <taxon>Metazoa</taxon>
        <taxon>Ecdysozoa</taxon>
        <taxon>Arthropoda</taxon>
        <taxon>Hexapoda</taxon>
        <taxon>Insecta</taxon>
        <taxon>Pterygota</taxon>
        <taxon>Neoptera</taxon>
        <taxon>Endopterygota</taxon>
        <taxon>Hymenoptera</taxon>
        <taxon>Apocrita</taxon>
        <taxon>Ichneumonoidea</taxon>
        <taxon>Braconidae</taxon>
        <taxon>Aphidiinae</taxon>
        <taxon>Aphidius</taxon>
    </lineage>
</organism>
<evidence type="ECO:0000256" key="5">
    <source>
        <dbReference type="SAM" id="MobiDB-lite"/>
    </source>
</evidence>
<evidence type="ECO:0000313" key="8">
    <source>
        <dbReference type="Proteomes" id="UP000639338"/>
    </source>
</evidence>
<feature type="region of interest" description="Disordered" evidence="5">
    <location>
        <begin position="161"/>
        <end position="210"/>
    </location>
</feature>